<comment type="caution">
    <text evidence="4">The sequence shown here is derived from an EMBL/GenBank/DDBJ whole genome shotgun (WGS) entry which is preliminary data.</text>
</comment>
<dbReference type="InterPro" id="IPR050164">
    <property type="entry name" value="Peptidase_C19"/>
</dbReference>
<feature type="compositionally biased region" description="Polar residues" evidence="1">
    <location>
        <begin position="196"/>
        <end position="208"/>
    </location>
</feature>
<feature type="region of interest" description="Disordered" evidence="1">
    <location>
        <begin position="253"/>
        <end position="277"/>
    </location>
</feature>
<evidence type="ECO:0000256" key="1">
    <source>
        <dbReference type="SAM" id="MobiDB-lite"/>
    </source>
</evidence>
<feature type="region of interest" description="Disordered" evidence="1">
    <location>
        <begin position="1"/>
        <end position="35"/>
    </location>
</feature>
<dbReference type="SUPFAM" id="SSF52821">
    <property type="entry name" value="Rhodanese/Cell cycle control phosphatase"/>
    <property type="match status" value="1"/>
</dbReference>
<evidence type="ECO:0000259" key="3">
    <source>
        <dbReference type="PROSITE" id="PS50235"/>
    </source>
</evidence>
<feature type="region of interest" description="Disordered" evidence="1">
    <location>
        <begin position="606"/>
        <end position="648"/>
    </location>
</feature>
<evidence type="ECO:0000313" key="4">
    <source>
        <dbReference type="EMBL" id="TRX95623.1"/>
    </source>
</evidence>
<dbReference type="PROSITE" id="PS50206">
    <property type="entry name" value="RHODANESE_3"/>
    <property type="match status" value="1"/>
</dbReference>
<proteinExistence type="predicted"/>
<dbReference type="PROSITE" id="PS50235">
    <property type="entry name" value="USP_3"/>
    <property type="match status" value="1"/>
</dbReference>
<dbReference type="InterPro" id="IPR001763">
    <property type="entry name" value="Rhodanese-like_dom"/>
</dbReference>
<dbReference type="InterPro" id="IPR038765">
    <property type="entry name" value="Papain-like_cys_pep_sf"/>
</dbReference>
<dbReference type="CDD" id="cd02257">
    <property type="entry name" value="Peptidase_C19"/>
    <property type="match status" value="1"/>
</dbReference>
<dbReference type="SMART" id="SM00450">
    <property type="entry name" value="RHOD"/>
    <property type="match status" value="1"/>
</dbReference>
<dbReference type="InterPro" id="IPR028889">
    <property type="entry name" value="USP"/>
</dbReference>
<dbReference type="PROSITE" id="PS00972">
    <property type="entry name" value="USP_1"/>
    <property type="match status" value="1"/>
</dbReference>
<dbReference type="Gene3D" id="3.90.70.10">
    <property type="entry name" value="Cysteine proteinases"/>
    <property type="match status" value="1"/>
</dbReference>
<dbReference type="GO" id="GO:0005829">
    <property type="term" value="C:cytosol"/>
    <property type="evidence" value="ECO:0007669"/>
    <property type="project" value="TreeGrafter"/>
</dbReference>
<dbReference type="GO" id="GO:0004843">
    <property type="term" value="F:cysteine-type deubiquitinase activity"/>
    <property type="evidence" value="ECO:0007669"/>
    <property type="project" value="InterPro"/>
</dbReference>
<feature type="region of interest" description="Disordered" evidence="1">
    <location>
        <begin position="153"/>
        <end position="241"/>
    </location>
</feature>
<dbReference type="InterPro" id="IPR018200">
    <property type="entry name" value="USP_CS"/>
</dbReference>
<feature type="domain" description="USP" evidence="3">
    <location>
        <begin position="664"/>
        <end position="1025"/>
    </location>
</feature>
<dbReference type="PROSITE" id="PS00973">
    <property type="entry name" value="USP_2"/>
    <property type="match status" value="1"/>
</dbReference>
<feature type="compositionally biased region" description="Polar residues" evidence="1">
    <location>
        <begin position="162"/>
        <end position="186"/>
    </location>
</feature>
<dbReference type="Pfam" id="PF00443">
    <property type="entry name" value="UCH"/>
    <property type="match status" value="1"/>
</dbReference>
<dbReference type="EMBL" id="VFLP01000015">
    <property type="protein sequence ID" value="TRX95623.1"/>
    <property type="molecule type" value="Genomic_DNA"/>
</dbReference>
<gene>
    <name evidence="4" type="ORF">FHL15_003581</name>
</gene>
<dbReference type="Proteomes" id="UP000319160">
    <property type="component" value="Unassembled WGS sequence"/>
</dbReference>
<reference evidence="5" key="1">
    <citation type="submission" date="2019-06" db="EMBL/GenBank/DDBJ databases">
        <title>Draft genome sequence of the griseofulvin-producing fungus Xylaria cubensis strain G536.</title>
        <authorList>
            <person name="Mead M.E."/>
            <person name="Raja H.A."/>
            <person name="Steenwyk J.L."/>
            <person name="Knowles S.L."/>
            <person name="Oberlies N.H."/>
            <person name="Rokas A."/>
        </authorList>
    </citation>
    <scope>NUCLEOTIDE SEQUENCE [LARGE SCALE GENOMIC DNA]</scope>
    <source>
        <strain evidence="5">G536</strain>
    </source>
</reference>
<dbReference type="GO" id="GO:0005634">
    <property type="term" value="C:nucleus"/>
    <property type="evidence" value="ECO:0007669"/>
    <property type="project" value="TreeGrafter"/>
</dbReference>
<evidence type="ECO:0008006" key="6">
    <source>
        <dbReference type="Google" id="ProtNLM"/>
    </source>
</evidence>
<dbReference type="GO" id="GO:0016579">
    <property type="term" value="P:protein deubiquitination"/>
    <property type="evidence" value="ECO:0007669"/>
    <property type="project" value="InterPro"/>
</dbReference>
<organism evidence="4 5">
    <name type="scientific">Xylaria flabelliformis</name>
    <dbReference type="NCBI Taxonomy" id="2512241"/>
    <lineage>
        <taxon>Eukaryota</taxon>
        <taxon>Fungi</taxon>
        <taxon>Dikarya</taxon>
        <taxon>Ascomycota</taxon>
        <taxon>Pezizomycotina</taxon>
        <taxon>Sordariomycetes</taxon>
        <taxon>Xylariomycetidae</taxon>
        <taxon>Xylariales</taxon>
        <taxon>Xylariaceae</taxon>
        <taxon>Xylaria</taxon>
    </lineage>
</organism>
<dbReference type="OrthoDB" id="292964at2759"/>
<dbReference type="AlphaFoldDB" id="A0A553I5Z2"/>
<dbReference type="PANTHER" id="PTHR24006">
    <property type="entry name" value="UBIQUITIN CARBOXYL-TERMINAL HYDROLASE"/>
    <property type="match status" value="1"/>
</dbReference>
<accession>A0A553I5Z2</accession>
<dbReference type="InterPro" id="IPR001394">
    <property type="entry name" value="Peptidase_C19_UCH"/>
</dbReference>
<keyword evidence="5" id="KW-1185">Reference proteome</keyword>
<dbReference type="InterPro" id="IPR036873">
    <property type="entry name" value="Rhodanese-like_dom_sf"/>
</dbReference>
<dbReference type="STRING" id="2512241.A0A553I5Z2"/>
<sequence>MSPVAHSGPVPPSNKTMAFNARPAGRGSVGGVPHNGYSGSGKAPFRHIDDIVSVNVDLDPHTPLRKIIEIGDKHMQQAHSFKTFGRLDLALQEYIKAFTIAVDKVPKHKEYPSLKSDRGDLNRSYHALKVKITNNGVAFDQIKEIIKEDNLRSGICPEKPSTKSSQSLLDLPSAPSNLPLQQSANNHDVHPGTLMPNGQSARRNSQIHDGSDSGRKTKPLVHPKPQALHGNSVRPASEKSPPDLVARFAKLRDPLEFRNSSSPPPPAKPTGPRAMPLSQRLPLSVQSSLPAMPKVPDAIYSPARGTVTSEAANLPSSTPRGMFSRTNSVISMSGTSSRNSMENILKTANGEQFVTAHTYGDTQASPTRNLHIPGGDLITVKELLRCMEDASANANIKVLLIDVRDRQLFDEGHIMSQSTICLDPTILSRQNISASEIVDSMILAPASEKLAFERRDEVDLVVFYDQDSESLPQRITSNVQEAIIFNLRQALVHYSFPKQLAHSPKLLKGGITTWVDEMGQQALQTSKTELIPRNATSTSASTRRRLRNRTLKPEEINTFEAMIVRDETGNFDYAKSRDDFMRRFPSLREPESMISNEQDDVLTQNTDSQGEEFLKDMTPVPPVRPKPSVARTRYSGLESADEHSSPGGLAMMATTSVNTQKEFTGLINPGNWCYANASIQALLSSAEFMNEFLDSQWPTKYRPKEKHGDPTYNQLMCRILGNLFQWLSQRSFTNMKASTLMHYLRTVHTGYPAHNGNIIRFGDTNQHDSDELIIFIFGQLEAETNIKLTKNLLPPLNTTQAVGFLANHWGNRHKQTIISKYWYSVELHTFTCNNCKTKNFVAADSERFQVHVPQDHNNGTLERLVKEHFEAEQVESDCDKCNSRGKLWQKHMARLPPLLRVGLLRTDQASTMKVSNHFQFPLNDLCLSNYVLGQNEREQIAKLLGGDTADGFDCPTSYDLYAVVAHAGENLHAGHYVCFVRCDNGTWTKIDDNRIIPGLHDSQAQRFFNKCEYNFTPVQAYYRRKK</sequence>
<name>A0A553I5Z2_9PEZI</name>
<protein>
    <recommendedName>
        <fullName evidence="6">USP domain-containing protein</fullName>
    </recommendedName>
</protein>
<evidence type="ECO:0000313" key="5">
    <source>
        <dbReference type="Proteomes" id="UP000319160"/>
    </source>
</evidence>
<evidence type="ECO:0000259" key="2">
    <source>
        <dbReference type="PROSITE" id="PS50206"/>
    </source>
</evidence>
<feature type="domain" description="Rhodanese" evidence="2">
    <location>
        <begin position="394"/>
        <end position="523"/>
    </location>
</feature>
<dbReference type="Gene3D" id="1.20.58.80">
    <property type="entry name" value="Phosphotransferase system, lactose/cellobiose-type IIA subunit"/>
    <property type="match status" value="1"/>
</dbReference>
<dbReference type="SUPFAM" id="SSF54001">
    <property type="entry name" value="Cysteine proteinases"/>
    <property type="match status" value="1"/>
</dbReference>
<dbReference type="Gene3D" id="3.40.250.10">
    <property type="entry name" value="Rhodanese-like domain"/>
    <property type="match status" value="1"/>
</dbReference>